<evidence type="ECO:0000313" key="1">
    <source>
        <dbReference type="EMBL" id="QPB84930.1"/>
    </source>
</evidence>
<dbReference type="AlphaFoldDB" id="A0A5S3UXV1"/>
<gene>
    <name evidence="1" type="ORF">CWC22_018850</name>
</gene>
<proteinExistence type="predicted"/>
<protein>
    <submittedName>
        <fullName evidence="1">Uncharacterized protein</fullName>
    </submittedName>
</protein>
<accession>A0A5S3UXV1</accession>
<sequence length="155" mass="17148">MNKITFLLIGAVILTAVLGIQPAQAKGKLPHKLQACSQQQSDDKRLACYDQLAADYASKPHPVRSKPPATNAKSFGLEHKQDSEQTVNATVVEVSKSANGLRRFTLDNQQCWQQIGTQAFFAKEGDTVTIRRGSFNSFIMQKDGSNRSIKVRRVD</sequence>
<organism evidence="1 2">
    <name type="scientific">Pseudoalteromonas rubra</name>
    <dbReference type="NCBI Taxonomy" id="43658"/>
    <lineage>
        <taxon>Bacteria</taxon>
        <taxon>Pseudomonadati</taxon>
        <taxon>Pseudomonadota</taxon>
        <taxon>Gammaproteobacteria</taxon>
        <taxon>Alteromonadales</taxon>
        <taxon>Pseudoalteromonadaceae</taxon>
        <taxon>Pseudoalteromonas</taxon>
    </lineage>
</organism>
<dbReference type="Proteomes" id="UP000305729">
    <property type="component" value="Chromosome 1"/>
</dbReference>
<dbReference type="RefSeq" id="WP_138538044.1">
    <property type="nucleotide sequence ID" value="NZ_CP045429.1"/>
</dbReference>
<name>A0A5S3UXV1_9GAMM</name>
<evidence type="ECO:0000313" key="2">
    <source>
        <dbReference type="Proteomes" id="UP000305729"/>
    </source>
</evidence>
<dbReference type="STRING" id="43658.AT705_11460"/>
<reference evidence="1 2" key="1">
    <citation type="submission" date="2019-10" db="EMBL/GenBank/DDBJ databases">
        <title>Pseudoalteromonas rubra S4059.</title>
        <authorList>
            <person name="Paulsen S."/>
            <person name="Wang X."/>
        </authorList>
    </citation>
    <scope>NUCLEOTIDE SEQUENCE [LARGE SCALE GENOMIC DNA]</scope>
    <source>
        <strain evidence="1 2">S4059</strain>
    </source>
</reference>
<dbReference type="EMBL" id="CP045429">
    <property type="protein sequence ID" value="QPB84930.1"/>
    <property type="molecule type" value="Genomic_DNA"/>
</dbReference>